<dbReference type="AlphaFoldDB" id="A0A9P8ZXC4"/>
<dbReference type="PANTHER" id="PTHR24148:SF64">
    <property type="entry name" value="HETEROKARYON INCOMPATIBILITY DOMAIN-CONTAINING PROTEIN"/>
    <property type="match status" value="1"/>
</dbReference>
<proteinExistence type="predicted"/>
<protein>
    <submittedName>
        <fullName evidence="2">HET domain protein</fullName>
    </submittedName>
</protein>
<dbReference type="RefSeq" id="XP_045958228.1">
    <property type="nucleotide sequence ID" value="XM_046104825.1"/>
</dbReference>
<feature type="domain" description="Heterokaryon incompatibility" evidence="1">
    <location>
        <begin position="52"/>
        <end position="214"/>
    </location>
</feature>
<dbReference type="InterPro" id="IPR052895">
    <property type="entry name" value="HetReg/Transcr_Mod"/>
</dbReference>
<reference evidence="2" key="1">
    <citation type="journal article" date="2021" name="Nat. Commun.">
        <title>Genetic determinants of endophytism in the Arabidopsis root mycobiome.</title>
        <authorList>
            <person name="Mesny F."/>
            <person name="Miyauchi S."/>
            <person name="Thiergart T."/>
            <person name="Pickel B."/>
            <person name="Atanasova L."/>
            <person name="Karlsson M."/>
            <person name="Huettel B."/>
            <person name="Barry K.W."/>
            <person name="Haridas S."/>
            <person name="Chen C."/>
            <person name="Bauer D."/>
            <person name="Andreopoulos W."/>
            <person name="Pangilinan J."/>
            <person name="LaButti K."/>
            <person name="Riley R."/>
            <person name="Lipzen A."/>
            <person name="Clum A."/>
            <person name="Drula E."/>
            <person name="Henrissat B."/>
            <person name="Kohler A."/>
            <person name="Grigoriev I.V."/>
            <person name="Martin F.M."/>
            <person name="Hacquard S."/>
        </authorList>
    </citation>
    <scope>NUCLEOTIDE SEQUENCE</scope>
    <source>
        <strain evidence="2">MPI-SDFR-AT-0073</strain>
    </source>
</reference>
<dbReference type="Proteomes" id="UP000758603">
    <property type="component" value="Unassembled WGS sequence"/>
</dbReference>
<dbReference type="Pfam" id="PF26639">
    <property type="entry name" value="Het-6_barrel"/>
    <property type="match status" value="1"/>
</dbReference>
<name>A0A9P8ZXC4_9PEZI</name>
<evidence type="ECO:0000313" key="2">
    <source>
        <dbReference type="EMBL" id="KAH6653958.1"/>
    </source>
</evidence>
<dbReference type="GeneID" id="70133716"/>
<evidence type="ECO:0000259" key="1">
    <source>
        <dbReference type="Pfam" id="PF06985"/>
    </source>
</evidence>
<evidence type="ECO:0000313" key="3">
    <source>
        <dbReference type="Proteomes" id="UP000758603"/>
    </source>
</evidence>
<comment type="caution">
    <text evidence="2">The sequence shown here is derived from an EMBL/GenBank/DDBJ whole genome shotgun (WGS) entry which is preliminary data.</text>
</comment>
<dbReference type="OrthoDB" id="194358at2759"/>
<gene>
    <name evidence="2" type="ORF">BKA67DRAFT_592307</name>
</gene>
<dbReference type="InterPro" id="IPR010730">
    <property type="entry name" value="HET"/>
</dbReference>
<keyword evidence="3" id="KW-1185">Reference proteome</keyword>
<accession>A0A9P8ZXC4</accession>
<dbReference type="Pfam" id="PF06985">
    <property type="entry name" value="HET"/>
    <property type="match status" value="1"/>
</dbReference>
<dbReference type="EMBL" id="JAGPXC010000004">
    <property type="protein sequence ID" value="KAH6653958.1"/>
    <property type="molecule type" value="Genomic_DNA"/>
</dbReference>
<organism evidence="2 3">
    <name type="scientific">Truncatella angustata</name>
    <dbReference type="NCBI Taxonomy" id="152316"/>
    <lineage>
        <taxon>Eukaryota</taxon>
        <taxon>Fungi</taxon>
        <taxon>Dikarya</taxon>
        <taxon>Ascomycota</taxon>
        <taxon>Pezizomycotina</taxon>
        <taxon>Sordariomycetes</taxon>
        <taxon>Xylariomycetidae</taxon>
        <taxon>Amphisphaeriales</taxon>
        <taxon>Sporocadaceae</taxon>
        <taxon>Truncatella</taxon>
    </lineage>
</organism>
<sequence>MAPDIYEALPPPNSLGQTILATRLLMLAPGTGDQPLEGSLAYLDLTDSTIRYEALSYMWGTDKAPNPLRCQSSDIPITLNLETALRSLRLRDGIRTLWVDAVCINQNDLAERERQVGYMRLVYSQADRVIVWLGPSNDLNRAAIARAKELCQYRILLMDTHREDAQEMLSVYSGSQVEKTMLDAVIADSKRESGTALIKLFDNRYFRRVWCVQEVVASRQAVAKSGHDEIDFFDLLSLVKYIGALKHSEGLPAWPPSTLSFWGFIRSQRGRVYWPHSDLVENSLGDMLLILREIRNFESTDARDRIFAVLGITDQGIHSTGWASMEPPRSRVEKFLAWIAKKLDGRGSNIELWRNPAMAPNYTKSALEVYRDFTRYCLSRPPCVLDVLFHVQHTDDPRSTSFPSWVPKFDIPSSTNYFTYQVYQAGTLYRGRISESARLHDFPADGVNPLRPNVLQLEGFVFDHVLTITDTIMLDSNDAKPLDRVWEQLFHSSPRHKRNSTYIDGCTSLEVAFLMTLHAGALGSAVRYASFQRSVDALTQHAKNCLAHWLSHIRRVPLSTYQHIIKPVDIPAELPPIVAKSFMTTIRATSANRKLYRTSTGYLGLGPAATKSGDIVVVLLGGHLPFILRPSGTDWLLIGETYVHHPNLMMGSLLEPLHSKTRSQQPITFRII</sequence>
<dbReference type="PANTHER" id="PTHR24148">
    <property type="entry name" value="ANKYRIN REPEAT DOMAIN-CONTAINING PROTEIN 39 HOMOLOG-RELATED"/>
    <property type="match status" value="1"/>
</dbReference>